<dbReference type="Gene3D" id="3.30.70.1060">
    <property type="entry name" value="Dimeric alpha+beta barrel"/>
    <property type="match status" value="1"/>
</dbReference>
<dbReference type="SUPFAM" id="SSF54909">
    <property type="entry name" value="Dimeric alpha+beta barrel"/>
    <property type="match status" value="1"/>
</dbReference>
<proteinExistence type="inferred from homology"/>
<feature type="domain" description="YCII-related" evidence="2">
    <location>
        <begin position="16"/>
        <end position="113"/>
    </location>
</feature>
<sequence length="117" mass="12360">MPQYLLSVSHPADFDPSSVAEEDMQRMFAQVGAFNDELRSSGSWVFAGGLMPVSDATCVDATGPEPVVTDGPFVEAKEYLGGFWVIEAADLDAALAIATKGSAACEGKVEVRPFQGE</sequence>
<dbReference type="InterPro" id="IPR011008">
    <property type="entry name" value="Dimeric_a/b-barrel"/>
</dbReference>
<name>A0ABU2BU77_9ACTN</name>
<evidence type="ECO:0000313" key="3">
    <source>
        <dbReference type="EMBL" id="MDR7362175.1"/>
    </source>
</evidence>
<evidence type="ECO:0000313" key="4">
    <source>
        <dbReference type="Proteomes" id="UP001183648"/>
    </source>
</evidence>
<dbReference type="PANTHER" id="PTHR35174:SF3">
    <property type="entry name" value="BLL7171 PROTEIN"/>
    <property type="match status" value="1"/>
</dbReference>
<dbReference type="RefSeq" id="WP_310301304.1">
    <property type="nucleotide sequence ID" value="NZ_BAAAPS010000008.1"/>
</dbReference>
<dbReference type="PANTHER" id="PTHR35174">
    <property type="entry name" value="BLL7171 PROTEIN-RELATED"/>
    <property type="match status" value="1"/>
</dbReference>
<dbReference type="EMBL" id="JAVDYG010000001">
    <property type="protein sequence ID" value="MDR7362175.1"/>
    <property type="molecule type" value="Genomic_DNA"/>
</dbReference>
<comment type="caution">
    <text evidence="3">The sequence shown here is derived from an EMBL/GenBank/DDBJ whole genome shotgun (WGS) entry which is preliminary data.</text>
</comment>
<keyword evidence="4" id="KW-1185">Reference proteome</keyword>
<dbReference type="Proteomes" id="UP001183648">
    <property type="component" value="Unassembled WGS sequence"/>
</dbReference>
<accession>A0ABU2BU77</accession>
<gene>
    <name evidence="3" type="ORF">J2S63_001728</name>
</gene>
<comment type="similarity">
    <text evidence="1">Belongs to the YciI family.</text>
</comment>
<reference evidence="3 4" key="1">
    <citation type="submission" date="2023-07" db="EMBL/GenBank/DDBJ databases">
        <title>Sequencing the genomes of 1000 actinobacteria strains.</title>
        <authorList>
            <person name="Klenk H.-P."/>
        </authorList>
    </citation>
    <scope>NUCLEOTIDE SEQUENCE [LARGE SCALE GENOMIC DNA]</scope>
    <source>
        <strain evidence="3 4">DSM 19426</strain>
    </source>
</reference>
<evidence type="ECO:0000259" key="2">
    <source>
        <dbReference type="Pfam" id="PF03795"/>
    </source>
</evidence>
<organism evidence="3 4">
    <name type="scientific">Nocardioides marmoribigeumensis</name>
    <dbReference type="NCBI Taxonomy" id="433649"/>
    <lineage>
        <taxon>Bacteria</taxon>
        <taxon>Bacillati</taxon>
        <taxon>Actinomycetota</taxon>
        <taxon>Actinomycetes</taxon>
        <taxon>Propionibacteriales</taxon>
        <taxon>Nocardioidaceae</taxon>
        <taxon>Nocardioides</taxon>
    </lineage>
</organism>
<evidence type="ECO:0000256" key="1">
    <source>
        <dbReference type="ARBA" id="ARBA00007689"/>
    </source>
</evidence>
<protein>
    <recommendedName>
        <fullName evidence="2">YCII-related domain-containing protein</fullName>
    </recommendedName>
</protein>
<dbReference type="InterPro" id="IPR005545">
    <property type="entry name" value="YCII"/>
</dbReference>
<dbReference type="Pfam" id="PF03795">
    <property type="entry name" value="YCII"/>
    <property type="match status" value="1"/>
</dbReference>